<protein>
    <submittedName>
        <fullName evidence="3">Uncharacterized protein</fullName>
    </submittedName>
</protein>
<dbReference type="Proteomes" id="UP000504637">
    <property type="component" value="Unplaced"/>
</dbReference>
<evidence type="ECO:0000313" key="3">
    <source>
        <dbReference type="RefSeq" id="XP_033463098.1"/>
    </source>
</evidence>
<dbReference type="RefSeq" id="XP_033463098.1">
    <property type="nucleotide sequence ID" value="XM_033598855.1"/>
</dbReference>
<evidence type="ECO:0000256" key="1">
    <source>
        <dbReference type="SAM" id="MobiDB-lite"/>
    </source>
</evidence>
<sequence length="166" mass="18177">MTGATKTRHQSSSYCTGTDTLTSFQNISLLLSFHTSVLLVRVPLLDPVASISPIDHSVSSSRRSDTPGKANKRPGRSIAETASTHLCVSTYQASWACCFPSRVNLAALVQNADLSSRRLVRLDFKICSGLSRSRHEGKSYDDSIAARHFSVPTPTRRTALCFYLAR</sequence>
<gene>
    <name evidence="3" type="ORF">K489DRAFT_105400</name>
</gene>
<keyword evidence="2" id="KW-1185">Reference proteome</keyword>
<accession>A0A6J3MGN9</accession>
<reference evidence="3" key="2">
    <citation type="submission" date="2020-04" db="EMBL/GenBank/DDBJ databases">
        <authorList>
            <consortium name="NCBI Genome Project"/>
        </authorList>
    </citation>
    <scope>NUCLEOTIDE SEQUENCE</scope>
    <source>
        <strain evidence="3">CBS 342.82</strain>
    </source>
</reference>
<dbReference type="AlphaFoldDB" id="A0A6J3MGN9"/>
<proteinExistence type="predicted"/>
<dbReference type="GeneID" id="54356654"/>
<evidence type="ECO:0000313" key="2">
    <source>
        <dbReference type="Proteomes" id="UP000504637"/>
    </source>
</evidence>
<name>A0A6J3MGN9_9PEZI</name>
<reference evidence="3" key="3">
    <citation type="submission" date="2025-08" db="UniProtKB">
        <authorList>
            <consortium name="RefSeq"/>
        </authorList>
    </citation>
    <scope>IDENTIFICATION</scope>
    <source>
        <strain evidence="3">CBS 342.82</strain>
    </source>
</reference>
<reference evidence="3" key="1">
    <citation type="submission" date="2020-01" db="EMBL/GenBank/DDBJ databases">
        <authorList>
            <consortium name="DOE Joint Genome Institute"/>
            <person name="Haridas S."/>
            <person name="Albert R."/>
            <person name="Binder M."/>
            <person name="Bloem J."/>
            <person name="Labutti K."/>
            <person name="Salamov A."/>
            <person name="Andreopoulos B."/>
            <person name="Baker S.E."/>
            <person name="Barry K."/>
            <person name="Bills G."/>
            <person name="Bluhm B.H."/>
            <person name="Cannon C."/>
            <person name="Castanera R."/>
            <person name="Culley D.E."/>
            <person name="Daum C."/>
            <person name="Ezra D."/>
            <person name="Gonzalez J.B."/>
            <person name="Henrissat B."/>
            <person name="Kuo A."/>
            <person name="Liang C."/>
            <person name="Lipzen A."/>
            <person name="Lutzoni F."/>
            <person name="Magnuson J."/>
            <person name="Mondo S."/>
            <person name="Nolan M."/>
            <person name="Ohm R."/>
            <person name="Pangilinan J."/>
            <person name="Park H.-J."/>
            <person name="Ramirez L."/>
            <person name="Alfaro M."/>
            <person name="Sun H."/>
            <person name="Tritt A."/>
            <person name="Yoshinaga Y."/>
            <person name="Zwiers L.-H."/>
            <person name="Turgeon B.G."/>
            <person name="Goodwin S.B."/>
            <person name="Spatafora J.W."/>
            <person name="Crous P.W."/>
            <person name="Grigoriev I.V."/>
        </authorList>
    </citation>
    <scope>NUCLEOTIDE SEQUENCE</scope>
    <source>
        <strain evidence="3">CBS 342.82</strain>
    </source>
</reference>
<organism evidence="3">
    <name type="scientific">Dissoconium aciculare CBS 342.82</name>
    <dbReference type="NCBI Taxonomy" id="1314786"/>
    <lineage>
        <taxon>Eukaryota</taxon>
        <taxon>Fungi</taxon>
        <taxon>Dikarya</taxon>
        <taxon>Ascomycota</taxon>
        <taxon>Pezizomycotina</taxon>
        <taxon>Dothideomycetes</taxon>
        <taxon>Dothideomycetidae</taxon>
        <taxon>Mycosphaerellales</taxon>
        <taxon>Dissoconiaceae</taxon>
        <taxon>Dissoconium</taxon>
    </lineage>
</organism>
<feature type="region of interest" description="Disordered" evidence="1">
    <location>
        <begin position="55"/>
        <end position="76"/>
    </location>
</feature>